<evidence type="ECO:0000313" key="2">
    <source>
        <dbReference type="EMBL" id="RVW89438.1"/>
    </source>
</evidence>
<feature type="domain" description="Integrase catalytic" evidence="1">
    <location>
        <begin position="143"/>
        <end position="307"/>
    </location>
</feature>
<dbReference type="Proteomes" id="UP000288805">
    <property type="component" value="Unassembled WGS sequence"/>
</dbReference>
<dbReference type="PANTHER" id="PTHR37984">
    <property type="entry name" value="PROTEIN CBG26694"/>
    <property type="match status" value="1"/>
</dbReference>
<dbReference type="GO" id="GO:0003676">
    <property type="term" value="F:nucleic acid binding"/>
    <property type="evidence" value="ECO:0007669"/>
    <property type="project" value="InterPro"/>
</dbReference>
<dbReference type="AlphaFoldDB" id="A0A438HY89"/>
<dbReference type="InterPro" id="IPR043502">
    <property type="entry name" value="DNA/RNA_pol_sf"/>
</dbReference>
<sequence length="328" mass="37735">MEKMLLGNQEPLVWDQYKEGDMTMVKYEAKFTLLSHFAPDLIANEEQQEVEFTIELVPRMTPISKAPYHMVPLELKQLKSQLQELLDKGFIRPNVSSWGTPMFYVKKKDDMLRLCASVFCKMDLRFGHHQLRVKGHVVSKDGISVDPSKVETMVSWKRHATIIEVRSFLGLVGYYRHFIEGSSKIALPLTKLTQKKTKSYGLMNEIVRLHEVLVSTVSDRDTPLTSRVWKSLQKALGSQLSFNTVFHPQTDGQLEKVIKILEDMLQACILDLGASWEDHMPLVEFAHNNNYQASIGMAPYEALYGRRYRSPIFWDDIGERKLLGTKLV</sequence>
<dbReference type="InterPro" id="IPR001584">
    <property type="entry name" value="Integrase_cat-core"/>
</dbReference>
<dbReference type="InterPro" id="IPR050951">
    <property type="entry name" value="Retrovirus_Pol_polyprotein"/>
</dbReference>
<proteinExistence type="predicted"/>
<reference evidence="2 3" key="1">
    <citation type="journal article" date="2018" name="PLoS Genet.">
        <title>Population sequencing reveals clonal diversity and ancestral inbreeding in the grapevine cultivar Chardonnay.</title>
        <authorList>
            <person name="Roach M.J."/>
            <person name="Johnson D.L."/>
            <person name="Bohlmann J."/>
            <person name="van Vuuren H.J."/>
            <person name="Jones S.J."/>
            <person name="Pretorius I.S."/>
            <person name="Schmidt S.A."/>
            <person name="Borneman A.R."/>
        </authorList>
    </citation>
    <scope>NUCLEOTIDE SEQUENCE [LARGE SCALE GENOMIC DNA]</scope>
    <source>
        <strain evidence="3">cv. Chardonnay</strain>
        <tissue evidence="2">Leaf</tissue>
    </source>
</reference>
<dbReference type="EMBL" id="QGNW01000164">
    <property type="protein sequence ID" value="RVW89438.1"/>
    <property type="molecule type" value="Genomic_DNA"/>
</dbReference>
<gene>
    <name evidence="2" type="primary">AtMg00860_14</name>
    <name evidence="2" type="ORF">CK203_046856</name>
</gene>
<dbReference type="SUPFAM" id="SSF53098">
    <property type="entry name" value="Ribonuclease H-like"/>
    <property type="match status" value="1"/>
</dbReference>
<evidence type="ECO:0000259" key="1">
    <source>
        <dbReference type="PROSITE" id="PS50994"/>
    </source>
</evidence>
<dbReference type="InterPro" id="IPR036397">
    <property type="entry name" value="RNaseH_sf"/>
</dbReference>
<dbReference type="PROSITE" id="PS50994">
    <property type="entry name" value="INTEGRASE"/>
    <property type="match status" value="1"/>
</dbReference>
<dbReference type="GO" id="GO:0015074">
    <property type="term" value="P:DNA integration"/>
    <property type="evidence" value="ECO:0007669"/>
    <property type="project" value="InterPro"/>
</dbReference>
<comment type="caution">
    <text evidence="2">The sequence shown here is derived from an EMBL/GenBank/DDBJ whole genome shotgun (WGS) entry which is preliminary data.</text>
</comment>
<dbReference type="Gene3D" id="3.10.10.10">
    <property type="entry name" value="HIV Type 1 Reverse Transcriptase, subunit A, domain 1"/>
    <property type="match status" value="1"/>
</dbReference>
<organism evidence="2 3">
    <name type="scientific">Vitis vinifera</name>
    <name type="common">Grape</name>
    <dbReference type="NCBI Taxonomy" id="29760"/>
    <lineage>
        <taxon>Eukaryota</taxon>
        <taxon>Viridiplantae</taxon>
        <taxon>Streptophyta</taxon>
        <taxon>Embryophyta</taxon>
        <taxon>Tracheophyta</taxon>
        <taxon>Spermatophyta</taxon>
        <taxon>Magnoliopsida</taxon>
        <taxon>eudicotyledons</taxon>
        <taxon>Gunneridae</taxon>
        <taxon>Pentapetalae</taxon>
        <taxon>rosids</taxon>
        <taxon>Vitales</taxon>
        <taxon>Vitaceae</taxon>
        <taxon>Viteae</taxon>
        <taxon>Vitis</taxon>
    </lineage>
</organism>
<dbReference type="Gene3D" id="3.30.420.10">
    <property type="entry name" value="Ribonuclease H-like superfamily/Ribonuclease H"/>
    <property type="match status" value="1"/>
</dbReference>
<protein>
    <submittedName>
        <fullName evidence="2">Putative mitochondrial protein</fullName>
    </submittedName>
</protein>
<dbReference type="SUPFAM" id="SSF56672">
    <property type="entry name" value="DNA/RNA polymerases"/>
    <property type="match status" value="1"/>
</dbReference>
<dbReference type="InterPro" id="IPR012337">
    <property type="entry name" value="RNaseH-like_sf"/>
</dbReference>
<evidence type="ECO:0000313" key="3">
    <source>
        <dbReference type="Proteomes" id="UP000288805"/>
    </source>
</evidence>
<name>A0A438HY89_VITVI</name>
<accession>A0A438HY89</accession>
<dbReference type="PANTHER" id="PTHR37984:SF5">
    <property type="entry name" value="PROTEIN NYNRIN-LIKE"/>
    <property type="match status" value="1"/>
</dbReference>